<dbReference type="SUPFAM" id="SSF46767">
    <property type="entry name" value="Methylated DNA-protein cysteine methyltransferase, C-terminal domain"/>
    <property type="match status" value="1"/>
</dbReference>
<dbReference type="InterPro" id="IPR036631">
    <property type="entry name" value="MGMT_N_sf"/>
</dbReference>
<evidence type="ECO:0000256" key="2">
    <source>
        <dbReference type="ARBA" id="ARBA00008711"/>
    </source>
</evidence>
<feature type="domain" description="HTH araC/xylS-type" evidence="11">
    <location>
        <begin position="10"/>
        <end position="107"/>
    </location>
</feature>
<evidence type="ECO:0000256" key="7">
    <source>
        <dbReference type="ARBA" id="ARBA00023015"/>
    </source>
</evidence>
<dbReference type="PANTHER" id="PTHR10815:SF13">
    <property type="entry name" value="METHYLATED-DNA--PROTEIN-CYSTEINE METHYLTRANSFERASE"/>
    <property type="match status" value="1"/>
</dbReference>
<keyword evidence="7" id="KW-0805">Transcription regulation</keyword>
<keyword evidence="13" id="KW-1185">Reference proteome</keyword>
<dbReference type="RefSeq" id="WP_141640750.1">
    <property type="nucleotide sequence ID" value="NZ_VIFM01000005.1"/>
</dbReference>
<keyword evidence="5 12" id="KW-0808">Transferase</keyword>
<keyword evidence="6" id="KW-0227">DNA damage</keyword>
<dbReference type="OrthoDB" id="9802228at2"/>
<dbReference type="PROSITE" id="PS00374">
    <property type="entry name" value="MGMT"/>
    <property type="match status" value="1"/>
</dbReference>
<dbReference type="SUPFAM" id="SSF46689">
    <property type="entry name" value="Homeodomain-like"/>
    <property type="match status" value="1"/>
</dbReference>
<evidence type="ECO:0000256" key="9">
    <source>
        <dbReference type="ARBA" id="ARBA00023204"/>
    </source>
</evidence>
<dbReference type="InterPro" id="IPR036217">
    <property type="entry name" value="MethylDNA_cys_MeTrfase_DNAb"/>
</dbReference>
<evidence type="ECO:0000256" key="1">
    <source>
        <dbReference type="ARBA" id="ARBA00001286"/>
    </source>
</evidence>
<evidence type="ECO:0000313" key="12">
    <source>
        <dbReference type="EMBL" id="TQF17665.1"/>
    </source>
</evidence>
<dbReference type="Pfam" id="PF01035">
    <property type="entry name" value="DNA_binding_1"/>
    <property type="match status" value="1"/>
</dbReference>
<keyword evidence="9" id="KW-0234">DNA repair</keyword>
<protein>
    <recommendedName>
        <fullName evidence="3">methylated-DNA--[protein]-cysteine S-methyltransferase</fullName>
        <ecNumber evidence="3">2.1.1.63</ecNumber>
    </recommendedName>
</protein>
<dbReference type="EC" id="2.1.1.63" evidence="3"/>
<evidence type="ECO:0000256" key="8">
    <source>
        <dbReference type="ARBA" id="ARBA00023163"/>
    </source>
</evidence>
<dbReference type="SMART" id="SM00342">
    <property type="entry name" value="HTH_ARAC"/>
    <property type="match status" value="1"/>
</dbReference>
<dbReference type="InterPro" id="IPR036388">
    <property type="entry name" value="WH-like_DNA-bd_sf"/>
</dbReference>
<dbReference type="GO" id="GO:0043565">
    <property type="term" value="F:sequence-specific DNA binding"/>
    <property type="evidence" value="ECO:0007669"/>
    <property type="project" value="InterPro"/>
</dbReference>
<keyword evidence="8" id="KW-0804">Transcription</keyword>
<dbReference type="SUPFAM" id="SSF53155">
    <property type="entry name" value="Methylated DNA-protein cysteine methyltransferase domain"/>
    <property type="match status" value="1"/>
</dbReference>
<dbReference type="InterPro" id="IPR001497">
    <property type="entry name" value="MethylDNA_cys_MeTrfase_AS"/>
</dbReference>
<dbReference type="Gene3D" id="1.10.10.10">
    <property type="entry name" value="Winged helix-like DNA-binding domain superfamily/Winged helix DNA-binding domain"/>
    <property type="match status" value="1"/>
</dbReference>
<organism evidence="12 13">
    <name type="scientific">Myxococcus llanfairpwllgwyngyllgogerychwyrndrobwllllantysiliogogogochensis</name>
    <dbReference type="NCBI Taxonomy" id="2590453"/>
    <lineage>
        <taxon>Bacteria</taxon>
        <taxon>Pseudomonadati</taxon>
        <taxon>Myxococcota</taxon>
        <taxon>Myxococcia</taxon>
        <taxon>Myxococcales</taxon>
        <taxon>Cystobacterineae</taxon>
        <taxon>Myxococcaceae</taxon>
        <taxon>Myxococcus</taxon>
    </lineage>
</organism>
<dbReference type="PROSITE" id="PS01124">
    <property type="entry name" value="HTH_ARAC_FAMILY_2"/>
    <property type="match status" value="1"/>
</dbReference>
<evidence type="ECO:0000256" key="10">
    <source>
        <dbReference type="ARBA" id="ARBA00049348"/>
    </source>
</evidence>
<dbReference type="Pfam" id="PF12833">
    <property type="entry name" value="HTH_18"/>
    <property type="match status" value="1"/>
</dbReference>
<evidence type="ECO:0000313" key="13">
    <source>
        <dbReference type="Proteomes" id="UP000315369"/>
    </source>
</evidence>
<gene>
    <name evidence="12" type="ORF">FJV41_02435</name>
</gene>
<dbReference type="Gene3D" id="3.30.160.70">
    <property type="entry name" value="Methylated DNA-protein cysteine methyltransferase domain"/>
    <property type="match status" value="1"/>
</dbReference>
<reference evidence="12 13" key="1">
    <citation type="submission" date="2019-06" db="EMBL/GenBank/DDBJ databases">
        <authorList>
            <person name="Livingstone P."/>
            <person name="Whitworth D."/>
        </authorList>
    </citation>
    <scope>NUCLEOTIDE SEQUENCE [LARGE SCALE GENOMIC DNA]</scope>
    <source>
        <strain evidence="12 13">AM401</strain>
    </source>
</reference>
<dbReference type="PANTHER" id="PTHR10815">
    <property type="entry name" value="METHYLATED-DNA--PROTEIN-CYSTEINE METHYLTRANSFERASE"/>
    <property type="match status" value="1"/>
</dbReference>
<evidence type="ECO:0000256" key="3">
    <source>
        <dbReference type="ARBA" id="ARBA00011918"/>
    </source>
</evidence>
<evidence type="ECO:0000259" key="11">
    <source>
        <dbReference type="PROSITE" id="PS01124"/>
    </source>
</evidence>
<dbReference type="InterPro" id="IPR009057">
    <property type="entry name" value="Homeodomain-like_sf"/>
</dbReference>
<dbReference type="InterPro" id="IPR014048">
    <property type="entry name" value="MethylDNA_cys_MeTrfase_DNA-bd"/>
</dbReference>
<evidence type="ECO:0000256" key="4">
    <source>
        <dbReference type="ARBA" id="ARBA00022603"/>
    </source>
</evidence>
<keyword evidence="4 12" id="KW-0489">Methyltransferase</keyword>
<dbReference type="NCBIfam" id="TIGR00589">
    <property type="entry name" value="ogt"/>
    <property type="match status" value="1"/>
</dbReference>
<dbReference type="Gene3D" id="1.10.10.60">
    <property type="entry name" value="Homeodomain-like"/>
    <property type="match status" value="1"/>
</dbReference>
<accession>A0A540X8M8</accession>
<dbReference type="GO" id="GO:0032259">
    <property type="term" value="P:methylation"/>
    <property type="evidence" value="ECO:0007669"/>
    <property type="project" value="UniProtKB-KW"/>
</dbReference>
<evidence type="ECO:0000256" key="6">
    <source>
        <dbReference type="ARBA" id="ARBA00022763"/>
    </source>
</evidence>
<dbReference type="Proteomes" id="UP000315369">
    <property type="component" value="Unassembled WGS sequence"/>
</dbReference>
<evidence type="ECO:0000256" key="5">
    <source>
        <dbReference type="ARBA" id="ARBA00022679"/>
    </source>
</evidence>
<dbReference type="GO" id="GO:0006281">
    <property type="term" value="P:DNA repair"/>
    <property type="evidence" value="ECO:0007669"/>
    <property type="project" value="UniProtKB-KW"/>
</dbReference>
<dbReference type="FunFam" id="1.10.10.10:FF:000214">
    <property type="entry name" value="Methylated-DNA--protein-cysteine methyltransferase"/>
    <property type="match status" value="1"/>
</dbReference>
<dbReference type="AlphaFoldDB" id="A0A540X8M8"/>
<comment type="catalytic activity">
    <reaction evidence="10">
        <text>a 6-O-methyl-2'-deoxyguanosine in DNA + L-cysteinyl-[protein] = S-methyl-L-cysteinyl-[protein] + a 2'-deoxyguanosine in DNA</text>
        <dbReference type="Rhea" id="RHEA:24000"/>
        <dbReference type="Rhea" id="RHEA-COMP:10131"/>
        <dbReference type="Rhea" id="RHEA-COMP:10132"/>
        <dbReference type="Rhea" id="RHEA-COMP:11367"/>
        <dbReference type="Rhea" id="RHEA-COMP:11368"/>
        <dbReference type="ChEBI" id="CHEBI:29950"/>
        <dbReference type="ChEBI" id="CHEBI:82612"/>
        <dbReference type="ChEBI" id="CHEBI:85445"/>
        <dbReference type="ChEBI" id="CHEBI:85448"/>
        <dbReference type="EC" id="2.1.1.63"/>
    </reaction>
</comment>
<dbReference type="GO" id="GO:0003908">
    <property type="term" value="F:methylated-DNA-[protein]-cysteine S-methyltransferase activity"/>
    <property type="evidence" value="ECO:0007669"/>
    <property type="project" value="UniProtKB-EC"/>
</dbReference>
<dbReference type="CDD" id="cd06445">
    <property type="entry name" value="ATase"/>
    <property type="match status" value="1"/>
</dbReference>
<dbReference type="InterPro" id="IPR018060">
    <property type="entry name" value="HTH_AraC"/>
</dbReference>
<dbReference type="EMBL" id="VIFM01000005">
    <property type="protein sequence ID" value="TQF17665.1"/>
    <property type="molecule type" value="Genomic_DNA"/>
</dbReference>
<dbReference type="GO" id="GO:0003700">
    <property type="term" value="F:DNA-binding transcription factor activity"/>
    <property type="evidence" value="ECO:0007669"/>
    <property type="project" value="InterPro"/>
</dbReference>
<comment type="caution">
    <text evidence="12">The sequence shown here is derived from an EMBL/GenBank/DDBJ whole genome shotgun (WGS) entry which is preliminary data.</text>
</comment>
<proteinExistence type="inferred from homology"/>
<comment type="catalytic activity">
    <reaction evidence="1">
        <text>a 4-O-methyl-thymidine in DNA + L-cysteinyl-[protein] = a thymidine in DNA + S-methyl-L-cysteinyl-[protein]</text>
        <dbReference type="Rhea" id="RHEA:53428"/>
        <dbReference type="Rhea" id="RHEA-COMP:10131"/>
        <dbReference type="Rhea" id="RHEA-COMP:10132"/>
        <dbReference type="Rhea" id="RHEA-COMP:13555"/>
        <dbReference type="Rhea" id="RHEA-COMP:13556"/>
        <dbReference type="ChEBI" id="CHEBI:29950"/>
        <dbReference type="ChEBI" id="CHEBI:82612"/>
        <dbReference type="ChEBI" id="CHEBI:137386"/>
        <dbReference type="ChEBI" id="CHEBI:137387"/>
        <dbReference type="EC" id="2.1.1.63"/>
    </reaction>
</comment>
<name>A0A540X8M8_9BACT</name>
<comment type="similarity">
    <text evidence="2">Belongs to the MGMT family.</text>
</comment>
<sequence length="296" mass="32324">MATSDYARIEQAILYLDAHAREQPSLDDVAAHVGLSPFHFQRLFTRWAGISPKRFLQVHTLSSARRLLAERRSVLDTSFAVGLSGGGRLHELFVTLTAMTPGEFKLGGEGLTVHHGVHVSPFGECLIAVCERGICGLHFLTGASEAQALAELRAQWPKATFVESIRETAPWVERIFPEAPPSGRTPLSVLVKGTPFQVQVWQALLRVAPGEVATYEDLARAIGKPKAVRAVGTAVGGNSVALLIPCHRVLRKTGVFGDYRWGPARKQVMLAWESLRYGAENEDGELRVEAARSELA</sequence>